<dbReference type="EMBL" id="PGGN01000002">
    <property type="protein sequence ID" value="PSH58295.1"/>
    <property type="molecule type" value="Genomic_DNA"/>
</dbReference>
<protein>
    <submittedName>
        <fullName evidence="2">Uncharacterized protein</fullName>
    </submittedName>
</protein>
<accession>A0A2P7AVP7</accession>
<dbReference type="RefSeq" id="WP_106716748.1">
    <property type="nucleotide sequence ID" value="NZ_JACHXT010000001.1"/>
</dbReference>
<organism evidence="2 3">
    <name type="scientific">Phyllobacterium endophyticum</name>
    <dbReference type="NCBI Taxonomy" id="1149773"/>
    <lineage>
        <taxon>Bacteria</taxon>
        <taxon>Pseudomonadati</taxon>
        <taxon>Pseudomonadota</taxon>
        <taxon>Alphaproteobacteria</taxon>
        <taxon>Hyphomicrobiales</taxon>
        <taxon>Phyllobacteriaceae</taxon>
        <taxon>Phyllobacterium</taxon>
    </lineage>
</organism>
<feature type="compositionally biased region" description="Low complexity" evidence="1">
    <location>
        <begin position="74"/>
        <end position="84"/>
    </location>
</feature>
<feature type="compositionally biased region" description="Polar residues" evidence="1">
    <location>
        <begin position="45"/>
        <end position="54"/>
    </location>
</feature>
<evidence type="ECO:0000256" key="1">
    <source>
        <dbReference type="SAM" id="MobiDB-lite"/>
    </source>
</evidence>
<evidence type="ECO:0000313" key="2">
    <source>
        <dbReference type="EMBL" id="PSH58295.1"/>
    </source>
</evidence>
<sequence>MFAPDKGTRDLLPVIEPHPDDAAHLMSGYDGNPVPLDEVEFAVSKTAQPPSSNQAAAEEPDEPAETPSPEDEVSSSASTSIPSPGSGGGSVLAEIDIPLGQSFFAGGGSASFTYRGSTGELVRQDAVVGGANGQTGEAVSSPPDAGHAVVPPTGELDDAHSINVSQIAEVDQDANIFVTGYVGEVVARLYIDQDLFMEQDVDIAFTIDGDGHFMVQLDQETRIDQDIWVDLKIYDEDGTLYVDVYLRDSIDIEQDTSIQLQIGDGRLGGSVDVNQIIELSQDVDVQIDIEDELEQRYIVNAGVEIRQTAVVDHDAIVGILDRNGEIDLDIDAAQIAQIDQETTVHADFVLI</sequence>
<feature type="compositionally biased region" description="Acidic residues" evidence="1">
    <location>
        <begin position="58"/>
        <end position="73"/>
    </location>
</feature>
<reference evidence="3" key="1">
    <citation type="submission" date="2017-11" db="EMBL/GenBank/DDBJ databases">
        <authorList>
            <person name="Kuznetsova I."/>
            <person name="Sazanova A."/>
            <person name="Chirak E."/>
            <person name="Safronova V."/>
            <person name="Willems A."/>
        </authorList>
    </citation>
    <scope>NUCLEOTIDE SEQUENCE [LARGE SCALE GENOMIC DNA]</scope>
    <source>
        <strain evidence="3">PEPV15</strain>
    </source>
</reference>
<keyword evidence="3" id="KW-1185">Reference proteome</keyword>
<feature type="region of interest" description="Disordered" evidence="1">
    <location>
        <begin position="132"/>
        <end position="155"/>
    </location>
</feature>
<feature type="region of interest" description="Disordered" evidence="1">
    <location>
        <begin position="1"/>
        <end position="89"/>
    </location>
</feature>
<gene>
    <name evidence="2" type="ORF">CU100_11805</name>
</gene>
<proteinExistence type="predicted"/>
<comment type="caution">
    <text evidence="2">The sequence shown here is derived from an EMBL/GenBank/DDBJ whole genome shotgun (WGS) entry which is preliminary data.</text>
</comment>
<dbReference type="OrthoDB" id="8117185at2"/>
<name>A0A2P7AVP7_9HYPH</name>
<dbReference type="Proteomes" id="UP000241158">
    <property type="component" value="Unassembled WGS sequence"/>
</dbReference>
<dbReference type="AlphaFoldDB" id="A0A2P7AVP7"/>
<evidence type="ECO:0000313" key="3">
    <source>
        <dbReference type="Proteomes" id="UP000241158"/>
    </source>
</evidence>